<keyword evidence="2" id="KW-0732">Signal</keyword>
<dbReference type="EMBL" id="JAAITQ010000072">
    <property type="protein sequence ID" value="NSE18059.1"/>
    <property type="molecule type" value="Genomic_DNA"/>
</dbReference>
<feature type="region of interest" description="Disordered" evidence="1">
    <location>
        <begin position="29"/>
        <end position="50"/>
    </location>
</feature>
<comment type="caution">
    <text evidence="3">The sequence shown here is derived from an EMBL/GenBank/DDBJ whole genome shotgun (WGS) entry which is preliminary data.</text>
</comment>
<evidence type="ECO:0000313" key="6">
    <source>
        <dbReference type="Proteomes" id="UP001199915"/>
    </source>
</evidence>
<reference evidence="3" key="3">
    <citation type="submission" date="2022-01" db="EMBL/GenBank/DDBJ databases">
        <title>Collection of gut derived symbiotic bacterial strains cultured from healthy donors.</title>
        <authorList>
            <person name="Lin H."/>
            <person name="Kohout C."/>
            <person name="Waligurski E."/>
            <person name="Pamer E.G."/>
        </authorList>
    </citation>
    <scope>NUCLEOTIDE SEQUENCE</scope>
    <source>
        <strain evidence="3">DFI.5.49</strain>
    </source>
</reference>
<dbReference type="Proteomes" id="UP001199915">
    <property type="component" value="Unassembled WGS sequence"/>
</dbReference>
<keyword evidence="5" id="KW-1185">Reference proteome</keyword>
<protein>
    <submittedName>
        <fullName evidence="3 4">ABC transporter substrate-binding protein</fullName>
    </submittedName>
</protein>
<dbReference type="InterPro" id="IPR006059">
    <property type="entry name" value="SBP"/>
</dbReference>
<evidence type="ECO:0000313" key="4">
    <source>
        <dbReference type="EMBL" id="NSE18059.1"/>
    </source>
</evidence>
<evidence type="ECO:0000313" key="3">
    <source>
        <dbReference type="EMBL" id="MCG4767337.1"/>
    </source>
</evidence>
<organism evidence="3 6">
    <name type="scientific">Fusicatenibacter saccharivorans</name>
    <dbReference type="NCBI Taxonomy" id="1150298"/>
    <lineage>
        <taxon>Bacteria</taxon>
        <taxon>Bacillati</taxon>
        <taxon>Bacillota</taxon>
        <taxon>Clostridia</taxon>
        <taxon>Lachnospirales</taxon>
        <taxon>Lachnospiraceae</taxon>
        <taxon>Fusicatenibacter</taxon>
    </lineage>
</organism>
<dbReference type="PANTHER" id="PTHR43649">
    <property type="entry name" value="ARABINOSE-BINDING PROTEIN-RELATED"/>
    <property type="match status" value="1"/>
</dbReference>
<dbReference type="Proteomes" id="UP000768180">
    <property type="component" value="Unassembled WGS sequence"/>
</dbReference>
<feature type="signal peptide" evidence="2">
    <location>
        <begin position="1"/>
        <end position="23"/>
    </location>
</feature>
<feature type="chain" id="PRO_5041968280" evidence="2">
    <location>
        <begin position="24"/>
        <end position="443"/>
    </location>
</feature>
<dbReference type="EMBL" id="JAKNFS010000044">
    <property type="protein sequence ID" value="MCG4767337.1"/>
    <property type="molecule type" value="Genomic_DNA"/>
</dbReference>
<reference evidence="4" key="2">
    <citation type="submission" date="2020-02" db="EMBL/GenBank/DDBJ databases">
        <authorList>
            <person name="Littmann E."/>
            <person name="Sorbara M."/>
        </authorList>
    </citation>
    <scope>NUCLEOTIDE SEQUENCE</scope>
    <source>
        <strain evidence="4">MSK.14.54</strain>
    </source>
</reference>
<evidence type="ECO:0000313" key="5">
    <source>
        <dbReference type="Proteomes" id="UP000768180"/>
    </source>
</evidence>
<dbReference type="InterPro" id="IPR050490">
    <property type="entry name" value="Bact_solute-bd_prot1"/>
</dbReference>
<accession>A0AAE3F7E0</accession>
<dbReference type="Gene3D" id="3.40.190.10">
    <property type="entry name" value="Periplasmic binding protein-like II"/>
    <property type="match status" value="2"/>
</dbReference>
<evidence type="ECO:0000256" key="1">
    <source>
        <dbReference type="SAM" id="MobiDB-lite"/>
    </source>
</evidence>
<name>A0AAE3F7E0_9FIRM</name>
<feature type="compositionally biased region" description="Low complexity" evidence="1">
    <location>
        <begin position="29"/>
        <end position="38"/>
    </location>
</feature>
<dbReference type="AlphaFoldDB" id="A0AAE3F7E0"/>
<dbReference type="Pfam" id="PF01547">
    <property type="entry name" value="SBP_bac_1"/>
    <property type="match status" value="1"/>
</dbReference>
<reference evidence="4 5" key="1">
    <citation type="journal article" date="2020" name="Cell Host Microbe">
        <title>Functional and Genomic Variation between Human-Derived Isolates of Lachnospiraceae Reveals Inter- and Intra-Species Diversity.</title>
        <authorList>
            <person name="Sorbara M.T."/>
            <person name="Littmann E.R."/>
            <person name="Fontana E."/>
            <person name="Moody T.U."/>
            <person name="Kohout C.E."/>
            <person name="Gjonbalaj M."/>
            <person name="Eaton V."/>
            <person name="Seok R."/>
            <person name="Leiner I.M."/>
            <person name="Pamer E.G."/>
        </authorList>
    </citation>
    <scope>NUCLEOTIDE SEQUENCE [LARGE SCALE GENOMIC DNA]</scope>
    <source>
        <strain evidence="4 5">MSK.14.54</strain>
    </source>
</reference>
<dbReference type="SUPFAM" id="SSF53850">
    <property type="entry name" value="Periplasmic binding protein-like II"/>
    <property type="match status" value="1"/>
</dbReference>
<evidence type="ECO:0000256" key="2">
    <source>
        <dbReference type="SAM" id="SignalP"/>
    </source>
</evidence>
<gene>
    <name evidence="4" type="ORF">G5B05_17135</name>
    <name evidence="3" type="ORF">L0N21_17820</name>
</gene>
<dbReference type="RefSeq" id="WP_118700851.1">
    <property type="nucleotide sequence ID" value="NZ_JAAINI010000072.1"/>
</dbReference>
<dbReference type="PROSITE" id="PS51257">
    <property type="entry name" value="PROKAR_LIPOPROTEIN"/>
    <property type="match status" value="1"/>
</dbReference>
<sequence length="443" mass="49196">MKMKKLGALLLAGVMTMSTLLTGCGNGASGSSAGGNASQTESGSNGERKKITILMRASETSAKYIIMKKLLTDFSEEKGLEPPEFELISGDADYVTKLQLYINSNTLPDIYGCANGALSAAAKDIGGIVNIGDELERVGKKDDMNAAVYDFFKDKDDGNVYLFPEALNCEFFFYRKDIFEKYNLEAPTTWNEFLDTCKTLKDNGEIPLIVAGKENWQLMRYLSFAPWRMTKDQFIMDYIDQKATFSENAAAKEGADLLYTLGTEGYFQGGFLSTDYTAATDLFFGGNGAMWYSGSGQITQASEMYKNGQLGFFAVPDVDGQENMETNVPIHGGFGTAFNAKTYDDTMKEFFEYMCNHYSEGCYNDAQVFSPFNDEMPEGLDQLFYDLQPLFENATDAWVSWDDKLDSATLTNIVDEQQKLAQGKETPEEFEAAADQFIINNSK</sequence>
<proteinExistence type="predicted"/>